<sequence>MDEDDMTSIAFEKQYAVNEKGDRIGVLLSLEDYRKLLDELEELDSLRARDAAKYCGDEAFPFEEAIADIERERDHL</sequence>
<gene>
    <name evidence="1" type="ORF">P0O24_09380</name>
</gene>
<dbReference type="EMBL" id="JARFPL010000030">
    <property type="protein sequence ID" value="MDF0593795.1"/>
    <property type="molecule type" value="Genomic_DNA"/>
</dbReference>
<proteinExistence type="predicted"/>
<name>A0ABT5XGE9_9EURY</name>
<evidence type="ECO:0000313" key="1">
    <source>
        <dbReference type="EMBL" id="MDF0593795.1"/>
    </source>
</evidence>
<reference evidence="1 2" key="1">
    <citation type="submission" date="2023-03" db="EMBL/GenBank/DDBJ databases">
        <title>Whole genome sequencing of Methanotrichaceae archaeon M04Ac.</title>
        <authorList>
            <person name="Khomyakova M.A."/>
            <person name="Merkel A.Y."/>
            <person name="Slobodkin A.I."/>
        </authorList>
    </citation>
    <scope>NUCLEOTIDE SEQUENCE [LARGE SCALE GENOMIC DNA]</scope>
    <source>
        <strain evidence="1 2">M04Ac</strain>
    </source>
</reference>
<organism evidence="1 2">
    <name type="scientific">Candidatus Methanocrinis alkalitolerans</name>
    <dbReference type="NCBI Taxonomy" id="3033395"/>
    <lineage>
        <taxon>Archaea</taxon>
        <taxon>Methanobacteriati</taxon>
        <taxon>Methanobacteriota</taxon>
        <taxon>Stenosarchaea group</taxon>
        <taxon>Methanomicrobia</taxon>
        <taxon>Methanotrichales</taxon>
        <taxon>Methanotrichaceae</taxon>
        <taxon>Methanocrinis</taxon>
    </lineage>
</organism>
<evidence type="ECO:0008006" key="3">
    <source>
        <dbReference type="Google" id="ProtNLM"/>
    </source>
</evidence>
<evidence type="ECO:0000313" key="2">
    <source>
        <dbReference type="Proteomes" id="UP001215956"/>
    </source>
</evidence>
<dbReference type="RefSeq" id="WP_316969497.1">
    <property type="nucleotide sequence ID" value="NZ_JARFPL010000030.1"/>
</dbReference>
<keyword evidence="2" id="KW-1185">Reference proteome</keyword>
<comment type="caution">
    <text evidence="1">The sequence shown here is derived from an EMBL/GenBank/DDBJ whole genome shotgun (WGS) entry which is preliminary data.</text>
</comment>
<accession>A0ABT5XGE9</accession>
<dbReference type="Proteomes" id="UP001215956">
    <property type="component" value="Unassembled WGS sequence"/>
</dbReference>
<protein>
    <recommendedName>
        <fullName evidence="3">Prevent-host-death family protein</fullName>
    </recommendedName>
</protein>